<dbReference type="GO" id="GO:0015934">
    <property type="term" value="C:large ribosomal subunit"/>
    <property type="evidence" value="ECO:0007669"/>
    <property type="project" value="InterPro"/>
</dbReference>
<dbReference type="InterPro" id="IPR043141">
    <property type="entry name" value="Ribosomal_uL10-like_sf"/>
</dbReference>
<keyword evidence="5" id="KW-0687">Ribonucleoprotein</keyword>
<comment type="caution">
    <text evidence="6">The sequence shown here is derived from an EMBL/GenBank/DDBJ whole genome shotgun (WGS) entry which is preliminary data.</text>
</comment>
<dbReference type="Pfam" id="PF00466">
    <property type="entry name" value="Ribosomal_L10"/>
    <property type="match status" value="1"/>
</dbReference>
<keyword evidence="2" id="KW-0699">rRNA-binding</keyword>
<keyword evidence="3" id="KW-0694">RNA-binding</keyword>
<sequence>MALRLEDKKAIVAEVSTVAKSAISAVAADYRGLDVASMTQLRNHARQAGLYLRVVRNTLARRAVAGTEFECLQDALVGPMILAFSEDSPSAPARLFRDFIKENETLEVKAIALSGNLLEASQLENIAKLPTKDEAIATLMMVMKAPVTQLVRTMAEPHGKLVRTVAAVKDQKQAA</sequence>
<evidence type="ECO:0000256" key="5">
    <source>
        <dbReference type="ARBA" id="ARBA00023274"/>
    </source>
</evidence>
<dbReference type="GO" id="GO:0003735">
    <property type="term" value="F:structural constituent of ribosome"/>
    <property type="evidence" value="ECO:0007669"/>
    <property type="project" value="InterPro"/>
</dbReference>
<evidence type="ECO:0000256" key="1">
    <source>
        <dbReference type="ARBA" id="ARBA00008889"/>
    </source>
</evidence>
<accession>X1B0N1</accession>
<reference evidence="6" key="1">
    <citation type="journal article" date="2014" name="Front. Microbiol.">
        <title>High frequency of phylogenetically diverse reductive dehalogenase-homologous genes in deep subseafloor sedimentary metagenomes.</title>
        <authorList>
            <person name="Kawai M."/>
            <person name="Futagami T."/>
            <person name="Toyoda A."/>
            <person name="Takaki Y."/>
            <person name="Nishi S."/>
            <person name="Hori S."/>
            <person name="Arai W."/>
            <person name="Tsubouchi T."/>
            <person name="Morono Y."/>
            <person name="Uchiyama I."/>
            <person name="Ito T."/>
            <person name="Fujiyama A."/>
            <person name="Inagaki F."/>
            <person name="Takami H."/>
        </authorList>
    </citation>
    <scope>NUCLEOTIDE SEQUENCE</scope>
    <source>
        <strain evidence="6">Expedition CK06-06</strain>
    </source>
</reference>
<dbReference type="NCBIfam" id="NF000955">
    <property type="entry name" value="PRK00099.1-1"/>
    <property type="match status" value="1"/>
</dbReference>
<dbReference type="InterPro" id="IPR022973">
    <property type="entry name" value="Ribosomal_uL10_bac"/>
</dbReference>
<proteinExistence type="inferred from homology"/>
<evidence type="ECO:0008006" key="7">
    <source>
        <dbReference type="Google" id="ProtNLM"/>
    </source>
</evidence>
<dbReference type="FunFam" id="3.30.70.1730:FF:000001">
    <property type="entry name" value="50S ribosomal protein L10"/>
    <property type="match status" value="1"/>
</dbReference>
<evidence type="ECO:0000256" key="4">
    <source>
        <dbReference type="ARBA" id="ARBA00022980"/>
    </source>
</evidence>
<dbReference type="InterPro" id="IPR001790">
    <property type="entry name" value="Ribosomal_uL10"/>
</dbReference>
<dbReference type="GO" id="GO:0019843">
    <property type="term" value="F:rRNA binding"/>
    <property type="evidence" value="ECO:0007669"/>
    <property type="project" value="UniProtKB-KW"/>
</dbReference>
<evidence type="ECO:0000256" key="3">
    <source>
        <dbReference type="ARBA" id="ARBA00022884"/>
    </source>
</evidence>
<dbReference type="PROSITE" id="PS01109">
    <property type="entry name" value="RIBOSOMAL_L10"/>
    <property type="match status" value="1"/>
</dbReference>
<protein>
    <recommendedName>
        <fullName evidence="7">50S ribosomal protein L10</fullName>
    </recommendedName>
</protein>
<keyword evidence="4" id="KW-0689">Ribosomal protein</keyword>
<organism evidence="6">
    <name type="scientific">marine sediment metagenome</name>
    <dbReference type="NCBI Taxonomy" id="412755"/>
    <lineage>
        <taxon>unclassified sequences</taxon>
        <taxon>metagenomes</taxon>
        <taxon>ecological metagenomes</taxon>
    </lineage>
</organism>
<dbReference type="HAMAP" id="MF_00362">
    <property type="entry name" value="Ribosomal_uL10"/>
    <property type="match status" value="1"/>
</dbReference>
<dbReference type="InterPro" id="IPR002363">
    <property type="entry name" value="Ribosomal_uL10_CS_bac"/>
</dbReference>
<evidence type="ECO:0000256" key="2">
    <source>
        <dbReference type="ARBA" id="ARBA00022730"/>
    </source>
</evidence>
<dbReference type="Gene3D" id="3.30.70.1730">
    <property type="match status" value="1"/>
</dbReference>
<name>X1B0N1_9ZZZZ</name>
<comment type="similarity">
    <text evidence="1">Belongs to the universal ribosomal protein uL10 family.</text>
</comment>
<gene>
    <name evidence="6" type="ORF">S01H4_25057</name>
</gene>
<dbReference type="Gene3D" id="6.10.250.2350">
    <property type="match status" value="2"/>
</dbReference>
<dbReference type="AlphaFoldDB" id="X1B0N1"/>
<dbReference type="PANTHER" id="PTHR11560">
    <property type="entry name" value="39S RIBOSOMAL PROTEIN L10, MITOCHONDRIAL"/>
    <property type="match status" value="1"/>
</dbReference>
<dbReference type="GO" id="GO:0006412">
    <property type="term" value="P:translation"/>
    <property type="evidence" value="ECO:0007669"/>
    <property type="project" value="InterPro"/>
</dbReference>
<dbReference type="SUPFAM" id="SSF160369">
    <property type="entry name" value="Ribosomal protein L10-like"/>
    <property type="match status" value="1"/>
</dbReference>
<dbReference type="InterPro" id="IPR047865">
    <property type="entry name" value="Ribosomal_uL10_bac_type"/>
</dbReference>
<dbReference type="CDD" id="cd05797">
    <property type="entry name" value="Ribosomal_L10"/>
    <property type="match status" value="1"/>
</dbReference>
<dbReference type="EMBL" id="BART01011871">
    <property type="protein sequence ID" value="GAG89289.1"/>
    <property type="molecule type" value="Genomic_DNA"/>
</dbReference>
<evidence type="ECO:0000313" key="6">
    <source>
        <dbReference type="EMBL" id="GAG89289.1"/>
    </source>
</evidence>